<dbReference type="Pfam" id="PF08241">
    <property type="entry name" value="Methyltransf_11"/>
    <property type="match status" value="1"/>
</dbReference>
<reference evidence="7 8" key="1">
    <citation type="submission" date="2020-07" db="EMBL/GenBank/DDBJ databases">
        <title>Complete genome sequence for Sandaracinobacter sp. M6.</title>
        <authorList>
            <person name="Tang Y."/>
            <person name="Liu Q."/>
            <person name="Guo Z."/>
            <person name="Lei P."/>
            <person name="Huang B."/>
        </authorList>
    </citation>
    <scope>NUCLEOTIDE SEQUENCE [LARGE SCALE GENOMIC DNA]</scope>
    <source>
        <strain evidence="7 8">M6</strain>
    </source>
</reference>
<keyword evidence="8" id="KW-1185">Reference proteome</keyword>
<dbReference type="PANTHER" id="PTHR43464">
    <property type="entry name" value="METHYLTRANSFERASE"/>
    <property type="match status" value="1"/>
</dbReference>
<evidence type="ECO:0000256" key="5">
    <source>
        <dbReference type="HAMAP-Rule" id="MF_00472"/>
    </source>
</evidence>
<dbReference type="InterPro" id="IPR029063">
    <property type="entry name" value="SAM-dependent_MTases_sf"/>
</dbReference>
<name>A0A7G5ILU4_9SPHN</name>
<keyword evidence="3 5" id="KW-0831">Ubiquinone biosynthesis</keyword>
<comment type="similarity">
    <text evidence="5">Belongs to the methyltransferase superfamily. UbiG/COQ3 family.</text>
</comment>
<gene>
    <name evidence="5 7" type="primary">ubiG</name>
    <name evidence="7" type="ORF">H3309_07755</name>
</gene>
<evidence type="ECO:0000256" key="3">
    <source>
        <dbReference type="ARBA" id="ARBA00022688"/>
    </source>
</evidence>
<accession>A0A7G5ILU4</accession>
<keyword evidence="2 5" id="KW-0808">Transferase</keyword>
<dbReference type="UniPathway" id="UPA00232"/>
<dbReference type="AlphaFoldDB" id="A0A7G5ILU4"/>
<dbReference type="RefSeq" id="WP_182298184.1">
    <property type="nucleotide sequence ID" value="NZ_CP059851.1"/>
</dbReference>
<organism evidence="7 8">
    <name type="scientific">Sandaracinobacteroides saxicola</name>
    <dbReference type="NCBI Taxonomy" id="2759707"/>
    <lineage>
        <taxon>Bacteria</taxon>
        <taxon>Pseudomonadati</taxon>
        <taxon>Pseudomonadota</taxon>
        <taxon>Alphaproteobacteria</taxon>
        <taxon>Sphingomonadales</taxon>
        <taxon>Sphingosinicellaceae</taxon>
        <taxon>Sandaracinobacteroides</taxon>
    </lineage>
</organism>
<dbReference type="KEGG" id="sand:H3309_07755"/>
<dbReference type="InterPro" id="IPR010233">
    <property type="entry name" value="UbiG_MeTrfase"/>
</dbReference>
<feature type="domain" description="Methyltransferase type 11" evidence="6">
    <location>
        <begin position="64"/>
        <end position="160"/>
    </location>
</feature>
<dbReference type="PANTHER" id="PTHR43464:SF19">
    <property type="entry name" value="UBIQUINONE BIOSYNTHESIS O-METHYLTRANSFERASE, MITOCHONDRIAL"/>
    <property type="match status" value="1"/>
</dbReference>
<comment type="function">
    <text evidence="5">O-methyltransferase that catalyzes the 2 O-methylation steps in the ubiquinone biosynthetic pathway.</text>
</comment>
<evidence type="ECO:0000313" key="8">
    <source>
        <dbReference type="Proteomes" id="UP000515292"/>
    </source>
</evidence>
<dbReference type="Gene3D" id="3.40.50.150">
    <property type="entry name" value="Vaccinia Virus protein VP39"/>
    <property type="match status" value="1"/>
</dbReference>
<evidence type="ECO:0000259" key="6">
    <source>
        <dbReference type="Pfam" id="PF08241"/>
    </source>
</evidence>
<protein>
    <recommendedName>
        <fullName evidence="5">Ubiquinone biosynthesis O-methyltransferase</fullName>
    </recommendedName>
    <alternativeName>
        <fullName evidence="5">2-polyprenyl-6-hydroxyphenol methylase</fullName>
        <ecNumber evidence="5">2.1.1.222</ecNumber>
    </alternativeName>
    <alternativeName>
        <fullName evidence="5">3-demethylubiquinone 3-O-methyltransferase</fullName>
        <ecNumber evidence="5">2.1.1.64</ecNumber>
    </alternativeName>
</protein>
<comment type="catalytic activity">
    <reaction evidence="5">
        <text>a 3-(all-trans-polyprenyl)benzene-1,2-diol + S-adenosyl-L-methionine = a 2-methoxy-6-(all-trans-polyprenyl)phenol + S-adenosyl-L-homocysteine + H(+)</text>
        <dbReference type="Rhea" id="RHEA:31411"/>
        <dbReference type="Rhea" id="RHEA-COMP:9550"/>
        <dbReference type="Rhea" id="RHEA-COMP:9551"/>
        <dbReference type="ChEBI" id="CHEBI:15378"/>
        <dbReference type="ChEBI" id="CHEBI:57856"/>
        <dbReference type="ChEBI" id="CHEBI:59789"/>
        <dbReference type="ChEBI" id="CHEBI:62729"/>
        <dbReference type="ChEBI" id="CHEBI:62731"/>
        <dbReference type="EC" id="2.1.1.222"/>
    </reaction>
</comment>
<dbReference type="EC" id="2.1.1.64" evidence="5"/>
<keyword evidence="1 5" id="KW-0489">Methyltransferase</keyword>
<dbReference type="GO" id="GO:0032259">
    <property type="term" value="P:methylation"/>
    <property type="evidence" value="ECO:0007669"/>
    <property type="project" value="UniProtKB-KW"/>
</dbReference>
<dbReference type="GO" id="GO:0061542">
    <property type="term" value="F:3-demethylubiquinol 3-O-methyltransferase activity"/>
    <property type="evidence" value="ECO:0007669"/>
    <property type="project" value="UniProtKB-UniRule"/>
</dbReference>
<proteinExistence type="inferred from homology"/>
<feature type="binding site" evidence="5">
    <location>
        <position position="67"/>
    </location>
    <ligand>
        <name>S-adenosyl-L-methionine</name>
        <dbReference type="ChEBI" id="CHEBI:59789"/>
    </ligand>
</feature>
<dbReference type="GO" id="GO:0010420">
    <property type="term" value="F:polyprenyldihydroxybenzoate methyltransferase activity"/>
    <property type="evidence" value="ECO:0007669"/>
    <property type="project" value="InterPro"/>
</dbReference>
<dbReference type="EC" id="2.1.1.222" evidence="5"/>
<evidence type="ECO:0000256" key="2">
    <source>
        <dbReference type="ARBA" id="ARBA00022679"/>
    </source>
</evidence>
<evidence type="ECO:0000256" key="4">
    <source>
        <dbReference type="ARBA" id="ARBA00022691"/>
    </source>
</evidence>
<dbReference type="GO" id="GO:0102208">
    <property type="term" value="F:2-polyprenyl-6-hydroxyphenol methylase activity"/>
    <property type="evidence" value="ECO:0007669"/>
    <property type="project" value="UniProtKB-EC"/>
</dbReference>
<comment type="pathway">
    <text evidence="5">Cofactor biosynthesis; ubiquinone biosynthesis.</text>
</comment>
<dbReference type="SUPFAM" id="SSF53335">
    <property type="entry name" value="S-adenosyl-L-methionine-dependent methyltransferases"/>
    <property type="match status" value="1"/>
</dbReference>
<dbReference type="EMBL" id="CP059851">
    <property type="protein sequence ID" value="QMW24336.1"/>
    <property type="molecule type" value="Genomic_DNA"/>
</dbReference>
<dbReference type="InterPro" id="IPR013216">
    <property type="entry name" value="Methyltransf_11"/>
</dbReference>
<feature type="binding site" evidence="5">
    <location>
        <position position="36"/>
    </location>
    <ligand>
        <name>S-adenosyl-L-methionine</name>
        <dbReference type="ChEBI" id="CHEBI:59789"/>
    </ligand>
</feature>
<dbReference type="Proteomes" id="UP000515292">
    <property type="component" value="Chromosome"/>
</dbReference>
<sequence length="243" mass="25641">MSTADSSNVALFGSLAADWWNPHGSSRLLHRINPVRLSYVREAAIRHFGGGARARRPLAGLAALDVGCGAGLLSEPLARMGADVVGIDAAPENIDAARAHAQDQGLSIDYRAMDIADLADSVPASMDLITALEVVEHVTDLDHFLGSLGRLLKPGGLLVFSTPNRTAASFAVLIAGAEYITRLIPRGGHSWRQFQTPPELTAKLATAGLVVRETRGLSWTPARGFVLSDDVSVNYIGVATPSA</sequence>
<feature type="binding site" evidence="5">
    <location>
        <position position="132"/>
    </location>
    <ligand>
        <name>S-adenosyl-L-methionine</name>
        <dbReference type="ChEBI" id="CHEBI:59789"/>
    </ligand>
</feature>
<dbReference type="HAMAP" id="MF_00472">
    <property type="entry name" value="UbiG"/>
    <property type="match status" value="1"/>
</dbReference>
<evidence type="ECO:0000313" key="7">
    <source>
        <dbReference type="EMBL" id="QMW24336.1"/>
    </source>
</evidence>
<dbReference type="CDD" id="cd02440">
    <property type="entry name" value="AdoMet_MTases"/>
    <property type="match status" value="1"/>
</dbReference>
<comment type="catalytic activity">
    <reaction evidence="5">
        <text>a 3-demethylubiquinol + S-adenosyl-L-methionine = a ubiquinol + S-adenosyl-L-homocysteine + H(+)</text>
        <dbReference type="Rhea" id="RHEA:44380"/>
        <dbReference type="Rhea" id="RHEA-COMP:9566"/>
        <dbReference type="Rhea" id="RHEA-COMP:10914"/>
        <dbReference type="ChEBI" id="CHEBI:15378"/>
        <dbReference type="ChEBI" id="CHEBI:17976"/>
        <dbReference type="ChEBI" id="CHEBI:57856"/>
        <dbReference type="ChEBI" id="CHEBI:59789"/>
        <dbReference type="ChEBI" id="CHEBI:84422"/>
        <dbReference type="EC" id="2.1.1.64"/>
    </reaction>
</comment>
<keyword evidence="4 5" id="KW-0949">S-adenosyl-L-methionine</keyword>
<dbReference type="NCBIfam" id="TIGR01983">
    <property type="entry name" value="UbiG"/>
    <property type="match status" value="1"/>
</dbReference>
<feature type="binding site" evidence="5">
    <location>
        <position position="88"/>
    </location>
    <ligand>
        <name>S-adenosyl-L-methionine</name>
        <dbReference type="ChEBI" id="CHEBI:59789"/>
    </ligand>
</feature>
<evidence type="ECO:0000256" key="1">
    <source>
        <dbReference type="ARBA" id="ARBA00022603"/>
    </source>
</evidence>